<dbReference type="Pfam" id="PF09853">
    <property type="entry name" value="DUF2080"/>
    <property type="match status" value="1"/>
</dbReference>
<dbReference type="NCBIfam" id="NF033496">
    <property type="entry name" value="DUF2080_fam_acc"/>
    <property type="match status" value="1"/>
</dbReference>
<dbReference type="InterPro" id="IPR019205">
    <property type="entry name" value="DUF2080_transposon-encoded"/>
</dbReference>
<proteinExistence type="predicted"/>
<evidence type="ECO:0000313" key="2">
    <source>
        <dbReference type="Proteomes" id="UP000606580"/>
    </source>
</evidence>
<organism evidence="1 2">
    <name type="scientific">Candidatus Ethanoperedens thermophilum</name>
    <dbReference type="NCBI Taxonomy" id="2766897"/>
    <lineage>
        <taxon>Archaea</taxon>
        <taxon>Methanobacteriati</taxon>
        <taxon>Methanobacteriota</taxon>
        <taxon>Stenosarchaea group</taxon>
        <taxon>Methanomicrobia</taxon>
        <taxon>Methanosarcinales</taxon>
        <taxon>Methanosarcinales incertae sedis</taxon>
        <taxon>GOM Arc I cluster</taxon>
        <taxon>Candidatus Ethanoperedens</taxon>
    </lineage>
</organism>
<evidence type="ECO:0000313" key="1">
    <source>
        <dbReference type="EMBL" id="NMG83588.1"/>
    </source>
</evidence>
<dbReference type="Proteomes" id="UP000606580">
    <property type="component" value="Unassembled WGS sequence"/>
</dbReference>
<comment type="caution">
    <text evidence="1">The sequence shown here is derived from an EMBL/GenBank/DDBJ whole genome shotgun (WGS) entry which is preliminary data.</text>
</comment>
<reference evidence="1" key="1">
    <citation type="journal article" date="2020" name="MBio">
        <title>'Candidatus Ethanoperedens,' a Thermophilic Genus of Archaea Mediating the Anaerobic Oxidation of Ethane.</title>
        <authorList>
            <person name="Hahn C.J."/>
            <person name="Laso-Perez R."/>
            <person name="Vulcano F."/>
            <person name="Vaziourakis K.M."/>
            <person name="Stokke R."/>
            <person name="Steen I.H."/>
            <person name="Teske A."/>
            <person name="Boetius A."/>
            <person name="Liebeke M."/>
            <person name="Amann R."/>
            <person name="Knittel K."/>
            <person name="Wegener G."/>
        </authorList>
    </citation>
    <scope>NUCLEOTIDE SEQUENCE</scope>
    <source>
        <strain evidence="1">GoM-Arc1-LC-WB58</strain>
    </source>
</reference>
<dbReference type="AlphaFoldDB" id="A0A848DAB6"/>
<sequence length="52" mass="6254">MLIRPPIPFLFFFVFLIFIKHEKRITPYGNGAKIDAPKRYMKKRVFVIVLKD</sequence>
<name>A0A848DAB6_9EURY</name>
<dbReference type="EMBL" id="WNEG01000092">
    <property type="protein sequence ID" value="NMG83588.1"/>
    <property type="molecule type" value="Genomic_DNA"/>
</dbReference>
<accession>A0A848DAB6</accession>
<gene>
    <name evidence="1" type="ORF">GIS02_05215</name>
</gene>
<protein>
    <submittedName>
        <fullName evidence="1">DUF2080 family transposase-associated protein</fullName>
    </submittedName>
</protein>